<keyword evidence="3" id="KW-0238">DNA-binding</keyword>
<feature type="domain" description="HTH luxR-type" evidence="6">
    <location>
        <begin position="147"/>
        <end position="212"/>
    </location>
</feature>
<evidence type="ECO:0000313" key="9">
    <source>
        <dbReference type="Proteomes" id="UP000681341"/>
    </source>
</evidence>
<dbReference type="InterPro" id="IPR011006">
    <property type="entry name" value="CheY-like_superfamily"/>
</dbReference>
<keyword evidence="9" id="KW-1185">Reference proteome</keyword>
<evidence type="ECO:0000256" key="1">
    <source>
        <dbReference type="ARBA" id="ARBA00022553"/>
    </source>
</evidence>
<dbReference type="InterPro" id="IPR058245">
    <property type="entry name" value="NreC/VraR/RcsB-like_REC"/>
</dbReference>
<reference evidence="8 9" key="1">
    <citation type="submission" date="2021-03" db="EMBL/GenBank/DDBJ databases">
        <title>Glycomyces sp. nov., a novel actinomycete isolated from soil.</title>
        <authorList>
            <person name="Yang X."/>
            <person name="Xu X."/>
        </authorList>
    </citation>
    <scope>NUCLEOTIDE SEQUENCE [LARGE SCALE GENOMIC DNA]</scope>
    <source>
        <strain evidence="8 9">NEAU-S30</strain>
    </source>
</reference>
<evidence type="ECO:0000256" key="3">
    <source>
        <dbReference type="ARBA" id="ARBA00023125"/>
    </source>
</evidence>
<organism evidence="8 9">
    <name type="scientific">Glycomyces niveus</name>
    <dbReference type="NCBI Taxonomy" id="2820287"/>
    <lineage>
        <taxon>Bacteria</taxon>
        <taxon>Bacillati</taxon>
        <taxon>Actinomycetota</taxon>
        <taxon>Actinomycetes</taxon>
        <taxon>Glycomycetales</taxon>
        <taxon>Glycomycetaceae</taxon>
        <taxon>Glycomyces</taxon>
    </lineage>
</organism>
<dbReference type="PROSITE" id="PS50110">
    <property type="entry name" value="RESPONSE_REGULATORY"/>
    <property type="match status" value="1"/>
</dbReference>
<keyword evidence="2" id="KW-0805">Transcription regulation</keyword>
<gene>
    <name evidence="8" type="ORF">J5V16_16275</name>
</gene>
<dbReference type="PRINTS" id="PR00038">
    <property type="entry name" value="HTHLUXR"/>
</dbReference>
<dbReference type="InterPro" id="IPR001789">
    <property type="entry name" value="Sig_transdc_resp-reg_receiver"/>
</dbReference>
<keyword evidence="4" id="KW-0804">Transcription</keyword>
<evidence type="ECO:0000256" key="2">
    <source>
        <dbReference type="ARBA" id="ARBA00023015"/>
    </source>
</evidence>
<proteinExistence type="predicted"/>
<dbReference type="InterPro" id="IPR000792">
    <property type="entry name" value="Tscrpt_reg_LuxR_C"/>
</dbReference>
<comment type="caution">
    <text evidence="8">The sequence shown here is derived from an EMBL/GenBank/DDBJ whole genome shotgun (WGS) entry which is preliminary data.</text>
</comment>
<feature type="modified residue" description="4-aspartylphosphate" evidence="5">
    <location>
        <position position="58"/>
    </location>
</feature>
<feature type="domain" description="Response regulatory" evidence="7">
    <location>
        <begin position="7"/>
        <end position="124"/>
    </location>
</feature>
<dbReference type="RefSeq" id="WP_208497498.1">
    <property type="nucleotide sequence ID" value="NZ_JAGFNP010000009.1"/>
</dbReference>
<dbReference type="InterPro" id="IPR016032">
    <property type="entry name" value="Sig_transdc_resp-reg_C-effctor"/>
</dbReference>
<dbReference type="PANTHER" id="PTHR43214">
    <property type="entry name" value="TWO-COMPONENT RESPONSE REGULATOR"/>
    <property type="match status" value="1"/>
</dbReference>
<evidence type="ECO:0000259" key="6">
    <source>
        <dbReference type="PROSITE" id="PS50043"/>
    </source>
</evidence>
<evidence type="ECO:0000259" key="7">
    <source>
        <dbReference type="PROSITE" id="PS50110"/>
    </source>
</evidence>
<dbReference type="SUPFAM" id="SSF52172">
    <property type="entry name" value="CheY-like"/>
    <property type="match status" value="1"/>
</dbReference>
<name>A0ABS3U9N7_9ACTN</name>
<dbReference type="Gene3D" id="3.40.50.2300">
    <property type="match status" value="1"/>
</dbReference>
<dbReference type="PROSITE" id="PS50043">
    <property type="entry name" value="HTH_LUXR_2"/>
    <property type="match status" value="1"/>
</dbReference>
<dbReference type="Proteomes" id="UP000681341">
    <property type="component" value="Unassembled WGS sequence"/>
</dbReference>
<evidence type="ECO:0000256" key="4">
    <source>
        <dbReference type="ARBA" id="ARBA00023163"/>
    </source>
</evidence>
<sequence>MPTPPISVLIADDDPLVRTGLRALLAARPEIEPVAEASGGDQVLPLVRAHRPDVVLMDVRMPGMDGIEATRVLRESLEDPPQVLVITTFENDEYVYRALRAGAAGFILKRSDIEQIARAILTVAAGDGLLFPEAIRSLAAEHAPPGNAHGPMALTKREAEVLRLIAEGLANQAIAARLFLSLETVKTHVRSVLTKLGAANRTEAVIIAYESGFVRPRGGRL</sequence>
<dbReference type="SMART" id="SM00448">
    <property type="entry name" value="REC"/>
    <property type="match status" value="1"/>
</dbReference>
<dbReference type="InterPro" id="IPR039420">
    <property type="entry name" value="WalR-like"/>
</dbReference>
<keyword evidence="1 5" id="KW-0597">Phosphoprotein</keyword>
<dbReference type="PANTHER" id="PTHR43214:SF24">
    <property type="entry name" value="TRANSCRIPTIONAL REGULATORY PROTEIN NARL-RELATED"/>
    <property type="match status" value="1"/>
</dbReference>
<dbReference type="Pfam" id="PF00196">
    <property type="entry name" value="GerE"/>
    <property type="match status" value="1"/>
</dbReference>
<dbReference type="Pfam" id="PF00072">
    <property type="entry name" value="Response_reg"/>
    <property type="match status" value="1"/>
</dbReference>
<accession>A0ABS3U9N7</accession>
<dbReference type="CDD" id="cd06170">
    <property type="entry name" value="LuxR_C_like"/>
    <property type="match status" value="1"/>
</dbReference>
<evidence type="ECO:0000256" key="5">
    <source>
        <dbReference type="PROSITE-ProRule" id="PRU00169"/>
    </source>
</evidence>
<dbReference type="CDD" id="cd17535">
    <property type="entry name" value="REC_NarL-like"/>
    <property type="match status" value="1"/>
</dbReference>
<protein>
    <submittedName>
        <fullName evidence="8">Response regulator transcription factor</fullName>
    </submittedName>
</protein>
<dbReference type="EMBL" id="JAGFNP010000009">
    <property type="protein sequence ID" value="MBO3734387.1"/>
    <property type="molecule type" value="Genomic_DNA"/>
</dbReference>
<dbReference type="PROSITE" id="PS00622">
    <property type="entry name" value="HTH_LUXR_1"/>
    <property type="match status" value="1"/>
</dbReference>
<evidence type="ECO:0000313" key="8">
    <source>
        <dbReference type="EMBL" id="MBO3734387.1"/>
    </source>
</evidence>
<dbReference type="SUPFAM" id="SSF46894">
    <property type="entry name" value="C-terminal effector domain of the bipartite response regulators"/>
    <property type="match status" value="1"/>
</dbReference>
<dbReference type="SMART" id="SM00421">
    <property type="entry name" value="HTH_LUXR"/>
    <property type="match status" value="1"/>
</dbReference>